<keyword evidence="3" id="KW-0560">Oxidoreductase</keyword>
<evidence type="ECO:0000256" key="4">
    <source>
        <dbReference type="RuleBase" id="RU000363"/>
    </source>
</evidence>
<dbReference type="GO" id="GO:0016491">
    <property type="term" value="F:oxidoreductase activity"/>
    <property type="evidence" value="ECO:0007669"/>
    <property type="project" value="UniProtKB-KW"/>
</dbReference>
<keyword evidence="2" id="KW-0521">NADP</keyword>
<dbReference type="InterPro" id="IPR002347">
    <property type="entry name" value="SDR_fam"/>
</dbReference>
<dbReference type="PRINTS" id="PR00080">
    <property type="entry name" value="SDRFAMILY"/>
</dbReference>
<dbReference type="AlphaFoldDB" id="A0AAV9N8F7"/>
<sequence length="319" mass="35221">MQRLFNPLDNVHKFDPDKHIPSLTGKVIVVTGGNSGCGKETVLQLAKHNPKRIYLAARSKAKYDDAMKAITAAVPNSSNFVTFLELDLASLESVKNASDIVLRECDRLDILVNNAGIMAVPHGLTKDGFEIQFGTNHMGHALLTRQLLPLLEKAAKEPSSDVRIINLSSIGHTMAPDQGIKFDEVKTSMTSQYPIRLYGSSKLANILYTRELAHRYPDILSVSVHPGRVETNLGSSVHEQGGFLHRVSQVSDFLIKPHSVQAGALNQIWAATWKRSDIVNGAYYVPAGKENDGSKLSRDVKLREKLWAWTEEQLVALGY</sequence>
<dbReference type="GeneID" id="89970899"/>
<dbReference type="PANTHER" id="PTHR24320:SF282">
    <property type="entry name" value="WW DOMAIN-CONTAINING OXIDOREDUCTASE"/>
    <property type="match status" value="1"/>
</dbReference>
<evidence type="ECO:0000256" key="1">
    <source>
        <dbReference type="ARBA" id="ARBA00006484"/>
    </source>
</evidence>
<organism evidence="5 6">
    <name type="scientific">Exophiala bonariae</name>
    <dbReference type="NCBI Taxonomy" id="1690606"/>
    <lineage>
        <taxon>Eukaryota</taxon>
        <taxon>Fungi</taxon>
        <taxon>Dikarya</taxon>
        <taxon>Ascomycota</taxon>
        <taxon>Pezizomycotina</taxon>
        <taxon>Eurotiomycetes</taxon>
        <taxon>Chaetothyriomycetidae</taxon>
        <taxon>Chaetothyriales</taxon>
        <taxon>Herpotrichiellaceae</taxon>
        <taxon>Exophiala</taxon>
    </lineage>
</organism>
<dbReference type="Proteomes" id="UP001358417">
    <property type="component" value="Unassembled WGS sequence"/>
</dbReference>
<dbReference type="SUPFAM" id="SSF51735">
    <property type="entry name" value="NAD(P)-binding Rossmann-fold domains"/>
    <property type="match status" value="1"/>
</dbReference>
<protein>
    <recommendedName>
        <fullName evidence="7">Oxidoreductase</fullName>
    </recommendedName>
</protein>
<evidence type="ECO:0000256" key="3">
    <source>
        <dbReference type="ARBA" id="ARBA00023002"/>
    </source>
</evidence>
<dbReference type="PANTHER" id="PTHR24320">
    <property type="entry name" value="RETINOL DEHYDROGENASE"/>
    <property type="match status" value="1"/>
</dbReference>
<reference evidence="5 6" key="1">
    <citation type="submission" date="2023-08" db="EMBL/GenBank/DDBJ databases">
        <title>Black Yeasts Isolated from many extreme environments.</title>
        <authorList>
            <person name="Coleine C."/>
            <person name="Stajich J.E."/>
            <person name="Selbmann L."/>
        </authorList>
    </citation>
    <scope>NUCLEOTIDE SEQUENCE [LARGE SCALE GENOMIC DNA]</scope>
    <source>
        <strain evidence="5 6">CCFEE 5792</strain>
    </source>
</reference>
<evidence type="ECO:0000256" key="2">
    <source>
        <dbReference type="ARBA" id="ARBA00022857"/>
    </source>
</evidence>
<gene>
    <name evidence="5" type="ORF">LTR84_002700</name>
</gene>
<proteinExistence type="inferred from homology"/>
<name>A0AAV9N8F7_9EURO</name>
<dbReference type="RefSeq" id="XP_064705911.1">
    <property type="nucleotide sequence ID" value="XM_064846301.1"/>
</dbReference>
<dbReference type="Gene3D" id="3.40.50.720">
    <property type="entry name" value="NAD(P)-binding Rossmann-like Domain"/>
    <property type="match status" value="1"/>
</dbReference>
<accession>A0AAV9N8F7</accession>
<evidence type="ECO:0000313" key="5">
    <source>
        <dbReference type="EMBL" id="KAK5051897.1"/>
    </source>
</evidence>
<keyword evidence="6" id="KW-1185">Reference proteome</keyword>
<dbReference type="Pfam" id="PF00106">
    <property type="entry name" value="adh_short"/>
    <property type="match status" value="1"/>
</dbReference>
<dbReference type="PRINTS" id="PR00081">
    <property type="entry name" value="GDHRDH"/>
</dbReference>
<evidence type="ECO:0008006" key="7">
    <source>
        <dbReference type="Google" id="ProtNLM"/>
    </source>
</evidence>
<evidence type="ECO:0000313" key="6">
    <source>
        <dbReference type="Proteomes" id="UP001358417"/>
    </source>
</evidence>
<dbReference type="EMBL" id="JAVRRD010000014">
    <property type="protein sequence ID" value="KAK5051897.1"/>
    <property type="molecule type" value="Genomic_DNA"/>
</dbReference>
<comment type="caution">
    <text evidence="5">The sequence shown here is derived from an EMBL/GenBank/DDBJ whole genome shotgun (WGS) entry which is preliminary data.</text>
</comment>
<comment type="similarity">
    <text evidence="1 4">Belongs to the short-chain dehydrogenases/reductases (SDR) family.</text>
</comment>
<dbReference type="InterPro" id="IPR036291">
    <property type="entry name" value="NAD(P)-bd_dom_sf"/>
</dbReference>